<dbReference type="EMBL" id="AP017372">
    <property type="protein sequence ID" value="BBE10940.1"/>
    <property type="molecule type" value="Genomic_DNA"/>
</dbReference>
<dbReference type="AlphaFoldDB" id="A0A2Z6EZ76"/>
<proteinExistence type="predicted"/>
<accession>A0A2Z6EZ76</accession>
<dbReference type="Proteomes" id="UP000218890">
    <property type="component" value="Chromosome"/>
</dbReference>
<evidence type="ECO:0000313" key="1">
    <source>
        <dbReference type="EMBL" id="BBE10940.1"/>
    </source>
</evidence>
<evidence type="ECO:0000313" key="2">
    <source>
        <dbReference type="Proteomes" id="UP000218890"/>
    </source>
</evidence>
<keyword evidence="2" id="KW-1185">Reference proteome</keyword>
<dbReference type="KEGG" id="hhk:HH1059_01190"/>
<name>A0A2Z6EZ76_HALHR</name>
<organism evidence="1 2">
    <name type="scientific">Halorhodospira halochloris</name>
    <name type="common">Ectothiorhodospira halochloris</name>
    <dbReference type="NCBI Taxonomy" id="1052"/>
    <lineage>
        <taxon>Bacteria</taxon>
        <taxon>Pseudomonadati</taxon>
        <taxon>Pseudomonadota</taxon>
        <taxon>Gammaproteobacteria</taxon>
        <taxon>Chromatiales</taxon>
        <taxon>Ectothiorhodospiraceae</taxon>
        <taxon>Halorhodospira</taxon>
    </lineage>
</organism>
<reference evidence="1" key="1">
    <citation type="submission" date="2016-02" db="EMBL/GenBank/DDBJ databases">
        <title>Halorhodospira halochloris DSM-1059 complete genome, version 2.</title>
        <authorList>
            <person name="Tsukatani Y."/>
        </authorList>
    </citation>
    <scope>NUCLEOTIDE SEQUENCE</scope>
    <source>
        <strain evidence="1">DSM 1059</strain>
    </source>
</reference>
<sequence>MVASKNFAGATIRPGVEDAVNPSLEASWRHPRAKTSTPGRMVAPAKFLEVP</sequence>
<protein>
    <submittedName>
        <fullName evidence="1">Uncharacterized protein</fullName>
    </submittedName>
</protein>
<gene>
    <name evidence="1" type="ORF">HH1059_01190</name>
</gene>